<evidence type="ECO:0000313" key="1">
    <source>
        <dbReference type="EMBL" id="KAF3799006.1"/>
    </source>
</evidence>
<dbReference type="AlphaFoldDB" id="A0A8H4C8B3"/>
<reference evidence="1" key="2">
    <citation type="submission" date="2020-03" db="EMBL/GenBank/DDBJ databases">
        <authorList>
            <person name="Fu F.-F."/>
            <person name="Chen J."/>
        </authorList>
    </citation>
    <scope>NUCLEOTIDE SEQUENCE</scope>
    <source>
        <strain evidence="1">Lc1</strain>
    </source>
</reference>
<accession>A0A8H4C8B3</accession>
<dbReference type="Proteomes" id="UP000613401">
    <property type="component" value="Unassembled WGS sequence"/>
</dbReference>
<dbReference type="GeneID" id="69017807"/>
<proteinExistence type="predicted"/>
<keyword evidence="2" id="KW-1185">Reference proteome</keyword>
<organism evidence="1 2">
    <name type="scientific">Colletotrichum gloeosporioides</name>
    <name type="common">Anthracnose fungus</name>
    <name type="synonym">Glomerella cingulata</name>
    <dbReference type="NCBI Taxonomy" id="474922"/>
    <lineage>
        <taxon>Eukaryota</taxon>
        <taxon>Fungi</taxon>
        <taxon>Dikarya</taxon>
        <taxon>Ascomycota</taxon>
        <taxon>Pezizomycotina</taxon>
        <taxon>Sordariomycetes</taxon>
        <taxon>Hypocreomycetidae</taxon>
        <taxon>Glomerellales</taxon>
        <taxon>Glomerellaceae</taxon>
        <taxon>Colletotrichum</taxon>
        <taxon>Colletotrichum gloeosporioides species complex</taxon>
    </lineage>
</organism>
<reference evidence="1" key="1">
    <citation type="journal article" date="2020" name="Phytopathology">
        <title>Genome sequence and comparative analysis of Colletotrichum gloeosporioides isolated from Liriodendron leaves.</title>
        <authorList>
            <person name="Fu F.F."/>
            <person name="Hao Z."/>
            <person name="Wang P."/>
            <person name="Lu Y."/>
            <person name="Xue L.J."/>
            <person name="Wei G."/>
            <person name="Tian Y."/>
            <person name="Baishi H."/>
            <person name="Xu H."/>
            <person name="Shi J."/>
            <person name="Cheng T."/>
            <person name="Wang G."/>
            <person name="Yi Y."/>
            <person name="Chen J."/>
        </authorList>
    </citation>
    <scope>NUCLEOTIDE SEQUENCE</scope>
    <source>
        <strain evidence="1">Lc1</strain>
    </source>
</reference>
<dbReference type="RefSeq" id="XP_045258166.1">
    <property type="nucleotide sequence ID" value="XM_045410598.1"/>
</dbReference>
<sequence>MVQLVNLPKEVILIICSVIRSERSPRHVLHTTDEEIDHVLHQVQKSVTNLSLVNKEFRGLLFRESYTSISIAGKTSASKMISLLRLVRWNDIIRKSIRDFHLHIDEVDESPGMVQEADIMFLEQTAASLGITINRRLRFLPIYPVPGRLFTVYEACKEGPVSFAFMASILLLLHLHRMEELFLEVSESHLSFIDNFCGLIEGIRFPALQSLALRGTSRGLDHHKYECEPSGLRDTDLNNLFIAAPNLCNLFVQRYHLMSLPRNTRISSLAIHGVYADFDELSSIVGSCEQLKSFIHVEAEHQIASMHREMHPVGSCGAFASGNQASFLHTFVLDFRPNNLRRSLMWRISSFPDFTQLRSLWISVNSLDNAAREDENNMPISNLPASLERFHLAGISWEIAEDLLWLADQIELGKYPRLREVCIEGEGHDITNLVNRFRECGIHADSKIDKPIMW</sequence>
<evidence type="ECO:0000313" key="2">
    <source>
        <dbReference type="Proteomes" id="UP000613401"/>
    </source>
</evidence>
<dbReference type="EMBL" id="WVTB01000089">
    <property type="protein sequence ID" value="KAF3799006.1"/>
    <property type="molecule type" value="Genomic_DNA"/>
</dbReference>
<comment type="caution">
    <text evidence="1">The sequence shown here is derived from an EMBL/GenBank/DDBJ whole genome shotgun (WGS) entry which is preliminary data.</text>
</comment>
<gene>
    <name evidence="1" type="ORF">GCG54_00010679</name>
</gene>
<dbReference type="SUPFAM" id="SSF52047">
    <property type="entry name" value="RNI-like"/>
    <property type="match status" value="1"/>
</dbReference>
<protein>
    <submittedName>
        <fullName evidence="1">Uncharacterized protein</fullName>
    </submittedName>
</protein>
<name>A0A8H4C8B3_COLGL</name>